<dbReference type="GO" id="GO:0005524">
    <property type="term" value="F:ATP binding"/>
    <property type="evidence" value="ECO:0007669"/>
    <property type="project" value="UniProtKB-KW"/>
</dbReference>
<evidence type="ECO:0000313" key="15">
    <source>
        <dbReference type="Proteomes" id="UP000318582"/>
    </source>
</evidence>
<name>A0A507E1B9_9FUNG</name>
<dbReference type="InterPro" id="IPR033762">
    <property type="entry name" value="MCM_OB"/>
</dbReference>
<feature type="compositionally biased region" description="Low complexity" evidence="12">
    <location>
        <begin position="184"/>
        <end position="196"/>
    </location>
</feature>
<dbReference type="InterPro" id="IPR027417">
    <property type="entry name" value="P-loop_NTPase"/>
</dbReference>
<dbReference type="AlphaFoldDB" id="A0A507E1B9"/>
<dbReference type="GO" id="GO:0097373">
    <property type="term" value="C:MCM core complex"/>
    <property type="evidence" value="ECO:0007669"/>
    <property type="project" value="UniProtKB-ARBA"/>
</dbReference>
<feature type="compositionally biased region" description="Polar residues" evidence="12">
    <location>
        <begin position="50"/>
        <end position="62"/>
    </location>
</feature>
<dbReference type="Proteomes" id="UP000318582">
    <property type="component" value="Unassembled WGS sequence"/>
</dbReference>
<feature type="compositionally biased region" description="Polar residues" evidence="12">
    <location>
        <begin position="167"/>
        <end position="180"/>
    </location>
</feature>
<comment type="subcellular location">
    <subcellularLocation>
        <location evidence="1">Nucleus</location>
    </subcellularLocation>
</comment>
<organism evidence="14 15">
    <name type="scientific">Powellomyces hirtus</name>
    <dbReference type="NCBI Taxonomy" id="109895"/>
    <lineage>
        <taxon>Eukaryota</taxon>
        <taxon>Fungi</taxon>
        <taxon>Fungi incertae sedis</taxon>
        <taxon>Chytridiomycota</taxon>
        <taxon>Chytridiomycota incertae sedis</taxon>
        <taxon>Chytridiomycetes</taxon>
        <taxon>Spizellomycetales</taxon>
        <taxon>Powellomycetaceae</taxon>
        <taxon>Powellomyces</taxon>
    </lineage>
</organism>
<evidence type="ECO:0000259" key="13">
    <source>
        <dbReference type="PROSITE" id="PS50051"/>
    </source>
</evidence>
<dbReference type="Gene3D" id="2.40.50.140">
    <property type="entry name" value="Nucleic acid-binding proteins"/>
    <property type="match status" value="1"/>
</dbReference>
<dbReference type="Gene3D" id="3.30.1640.10">
    <property type="entry name" value="mini-chromosome maintenance (MCM) complex, chain A, domain 1"/>
    <property type="match status" value="1"/>
</dbReference>
<dbReference type="InterPro" id="IPR001208">
    <property type="entry name" value="MCM_dom"/>
</dbReference>
<evidence type="ECO:0000256" key="5">
    <source>
        <dbReference type="ARBA" id="ARBA00022741"/>
    </source>
</evidence>
<dbReference type="Gene3D" id="2.20.28.10">
    <property type="match status" value="1"/>
</dbReference>
<dbReference type="GO" id="GO:0043596">
    <property type="term" value="C:nuclear replication fork"/>
    <property type="evidence" value="ECO:0007669"/>
    <property type="project" value="UniProtKB-ARBA"/>
</dbReference>
<dbReference type="PROSITE" id="PS50051">
    <property type="entry name" value="MCM_2"/>
    <property type="match status" value="1"/>
</dbReference>
<sequence>MSSSRDTPTTPRSAAARRRAALQPLSQQHSANSPSEAGTAASFGDFESSPLKQRSSTTQSSFLGRPSAGLDSDAENNDTRDNHRKDTAESRVSQSPAFLSSPLRGAQQHQREGEGGVRLPEMSRVQIMPPTSLVRPRRTVEHATGSPLAYQLSSERTGPTSRRRALPTSQNTDSLLSQLLPNEGSSQLGQGSSSSTSRHRRGDVAGNRFLDRLRGHQGSQSDPAGNIMGEVNEPSSVADPSSDPAAIGRVIWGTTINMAESMQMFSDFLQNFTHSEAVAAEDNEGTANEGPRPFYPTLLRQLKEGGILNMNLDCANLRNYEPALKLYKQLQRYPQEIIPLMDHTLTDFFLELFDDVQMPDGVTMRVRPFNLARSVNLRQLNPCDIDQLVSVKGILIRASPLIPDLKQAFYRCHVCDHTVVVDLDRGRIAEPTACPREACKSKNSMQVVHNRCGFADKQICRLQETPDETPDGQTPHTVSMCVYDDLVDVSKAGDRVEITGIFRGIPVRVNPRRRAIKALFKTYVDIVHIKRTDAKRLGVDRTAVADNEYTVQFEEGDRIAHADPLEEQSIVELSQRPDLYDLLARSIAPSIFGMEDVKKGVLLQLFGGANKFNKDRKPEPGTPRIRGDINILLVGDPGVSKSQLLGYVHKVAPRGVYTSGKGSSAVGLTAYVTRDPDSKQLVLESGALVLSDGGICCIDEFDKMSDYTRSVLHEVMEQQTISVAKAGIITTLNARTSILACANPIHSKFDDRLPLVENINLPPPLLSRFDLTYLILDKPDERDDRRLAQHLVAFYLDAAGSDAQEARERESGKPEVIPIEMFTKYVNRAKAVSNPVIGAEAAEALVDYYVKLRKMGGERTITFTTRQLESMIRLAEAHARMRLSQTVDAPDVHEAHRLVITALQTAAVDPKTGLIDLDLVNTGISARTRAMHGDKRAALRNLLVEELLQQGGSGTVRGVRWAEAYRAFNDQADVSVGEAEFNNLLEQLMDEGVVVTTGRTNAETVIRRAATA</sequence>
<dbReference type="GO" id="GO:0000727">
    <property type="term" value="P:double-strand break repair via break-induced replication"/>
    <property type="evidence" value="ECO:0007669"/>
    <property type="project" value="TreeGrafter"/>
</dbReference>
<dbReference type="STRING" id="109895.A0A507E1B9"/>
<proteinExistence type="inferred from homology"/>
<reference evidence="14 15" key="1">
    <citation type="journal article" date="2019" name="Sci. Rep.">
        <title>Comparative genomics of chytrid fungi reveal insights into the obligate biotrophic and pathogenic lifestyle of Synchytrium endobioticum.</title>
        <authorList>
            <person name="van de Vossenberg B.T.L.H."/>
            <person name="Warris S."/>
            <person name="Nguyen H.D.T."/>
            <person name="van Gent-Pelzer M.P.E."/>
            <person name="Joly D.L."/>
            <person name="van de Geest H.C."/>
            <person name="Bonants P.J.M."/>
            <person name="Smith D.S."/>
            <person name="Levesque C.A."/>
            <person name="van der Lee T.A.J."/>
        </authorList>
    </citation>
    <scope>NUCLEOTIDE SEQUENCE [LARGE SCALE GENOMIC DNA]</scope>
    <source>
        <strain evidence="14 15">CBS 809.83</strain>
    </source>
</reference>
<dbReference type="GO" id="GO:0017116">
    <property type="term" value="F:single-stranded DNA helicase activity"/>
    <property type="evidence" value="ECO:0007669"/>
    <property type="project" value="TreeGrafter"/>
</dbReference>
<dbReference type="GO" id="GO:0006279">
    <property type="term" value="P:premeiotic DNA replication"/>
    <property type="evidence" value="ECO:0007669"/>
    <property type="project" value="UniProtKB-ARBA"/>
</dbReference>
<dbReference type="FunFam" id="2.20.28.10:FF:000003">
    <property type="entry name" value="DNA helicase"/>
    <property type="match status" value="1"/>
</dbReference>
<dbReference type="Pfam" id="PF17855">
    <property type="entry name" value="MCM_lid"/>
    <property type="match status" value="1"/>
</dbReference>
<keyword evidence="6" id="KW-0378">Hydrolase</keyword>
<dbReference type="GO" id="GO:0005656">
    <property type="term" value="C:nuclear pre-replicative complex"/>
    <property type="evidence" value="ECO:0007669"/>
    <property type="project" value="UniProtKB-ARBA"/>
</dbReference>
<protein>
    <recommendedName>
        <fullName evidence="3">DNA helicase</fullName>
        <ecNumber evidence="3">3.6.4.12</ecNumber>
    </recommendedName>
</protein>
<dbReference type="PRINTS" id="PR01657">
    <property type="entry name" value="MCMFAMILY"/>
</dbReference>
<evidence type="ECO:0000256" key="9">
    <source>
        <dbReference type="ARBA" id="ARBA00023125"/>
    </source>
</evidence>
<keyword evidence="9 11" id="KW-0238">DNA-binding</keyword>
<evidence type="ECO:0000313" key="14">
    <source>
        <dbReference type="EMBL" id="TPX57869.1"/>
    </source>
</evidence>
<dbReference type="InterPro" id="IPR027925">
    <property type="entry name" value="MCM_N"/>
</dbReference>
<feature type="compositionally biased region" description="Low complexity" evidence="12">
    <location>
        <begin position="1"/>
        <end position="14"/>
    </location>
</feature>
<feature type="domain" description="MCM C-terminal AAA(+) ATPase" evidence="13">
    <location>
        <begin position="579"/>
        <end position="791"/>
    </location>
</feature>
<dbReference type="InterPro" id="IPR008047">
    <property type="entry name" value="MCM_4"/>
</dbReference>
<dbReference type="Pfam" id="PF14551">
    <property type="entry name" value="MCM_N"/>
    <property type="match status" value="1"/>
</dbReference>
<evidence type="ECO:0000256" key="3">
    <source>
        <dbReference type="ARBA" id="ARBA00012551"/>
    </source>
</evidence>
<evidence type="ECO:0000256" key="2">
    <source>
        <dbReference type="ARBA" id="ARBA00008010"/>
    </source>
</evidence>
<keyword evidence="15" id="KW-1185">Reference proteome</keyword>
<gene>
    <name evidence="14" type="ORF">PhCBS80983_g03517</name>
</gene>
<evidence type="ECO:0000256" key="4">
    <source>
        <dbReference type="ARBA" id="ARBA00022705"/>
    </source>
</evidence>
<evidence type="ECO:0000256" key="12">
    <source>
        <dbReference type="SAM" id="MobiDB-lite"/>
    </source>
</evidence>
<keyword evidence="4" id="KW-0235">DNA replication</keyword>
<dbReference type="InterPro" id="IPR041562">
    <property type="entry name" value="MCM_lid"/>
</dbReference>
<keyword evidence="5 11" id="KW-0547">Nucleotide-binding</keyword>
<dbReference type="Pfam" id="PF21128">
    <property type="entry name" value="WHD_MCM4"/>
    <property type="match status" value="1"/>
</dbReference>
<accession>A0A507E1B9</accession>
<keyword evidence="8 11" id="KW-0067">ATP-binding</keyword>
<dbReference type="EC" id="3.6.4.12" evidence="3"/>
<evidence type="ECO:0000256" key="10">
    <source>
        <dbReference type="ARBA" id="ARBA00023242"/>
    </source>
</evidence>
<feature type="compositionally biased region" description="Polar residues" evidence="12">
    <location>
        <begin position="151"/>
        <end position="160"/>
    </location>
</feature>
<keyword evidence="7" id="KW-0347">Helicase</keyword>
<dbReference type="EMBL" id="QEAQ01000046">
    <property type="protein sequence ID" value="TPX57869.1"/>
    <property type="molecule type" value="Genomic_DNA"/>
</dbReference>
<feature type="compositionally biased region" description="Low complexity" evidence="12">
    <location>
        <begin position="234"/>
        <end position="244"/>
    </location>
</feature>
<dbReference type="GO" id="GO:0031261">
    <property type="term" value="C:DNA replication preinitiation complex"/>
    <property type="evidence" value="ECO:0007669"/>
    <property type="project" value="UniProtKB-ARBA"/>
</dbReference>
<evidence type="ECO:0000256" key="11">
    <source>
        <dbReference type="RuleBase" id="RU004070"/>
    </source>
</evidence>
<comment type="caution">
    <text evidence="14">The sequence shown here is derived from an EMBL/GenBank/DDBJ whole genome shotgun (WGS) entry which is preliminary data.</text>
</comment>
<dbReference type="GO" id="GO:0042555">
    <property type="term" value="C:MCM complex"/>
    <property type="evidence" value="ECO:0007669"/>
    <property type="project" value="InterPro"/>
</dbReference>
<feature type="compositionally biased region" description="Basic and acidic residues" evidence="12">
    <location>
        <begin position="77"/>
        <end position="89"/>
    </location>
</feature>
<keyword evidence="10" id="KW-0539">Nucleus</keyword>
<evidence type="ECO:0000256" key="7">
    <source>
        <dbReference type="ARBA" id="ARBA00022806"/>
    </source>
</evidence>
<dbReference type="InterPro" id="IPR012340">
    <property type="entry name" value="NA-bd_OB-fold"/>
</dbReference>
<dbReference type="SUPFAM" id="SSF52540">
    <property type="entry name" value="P-loop containing nucleoside triphosphate hydrolases"/>
    <property type="match status" value="1"/>
</dbReference>
<feature type="region of interest" description="Disordered" evidence="12">
    <location>
        <begin position="1"/>
        <end position="244"/>
    </location>
</feature>
<comment type="similarity">
    <text evidence="2 11">Belongs to the MCM family.</text>
</comment>
<dbReference type="GO" id="GO:0003697">
    <property type="term" value="F:single-stranded DNA binding"/>
    <property type="evidence" value="ECO:0007669"/>
    <property type="project" value="TreeGrafter"/>
</dbReference>
<dbReference type="SMART" id="SM00350">
    <property type="entry name" value="MCM"/>
    <property type="match status" value="1"/>
</dbReference>
<evidence type="ECO:0000256" key="6">
    <source>
        <dbReference type="ARBA" id="ARBA00022801"/>
    </source>
</evidence>
<dbReference type="Pfam" id="PF00493">
    <property type="entry name" value="MCM"/>
    <property type="match status" value="1"/>
</dbReference>
<dbReference type="PANTHER" id="PTHR11630:SF66">
    <property type="entry name" value="DNA REPLICATION LICENSING FACTOR MCM4"/>
    <property type="match status" value="1"/>
</dbReference>
<dbReference type="GO" id="GO:1902975">
    <property type="term" value="P:mitotic DNA replication initiation"/>
    <property type="evidence" value="ECO:0007669"/>
    <property type="project" value="TreeGrafter"/>
</dbReference>
<evidence type="ECO:0000256" key="1">
    <source>
        <dbReference type="ARBA" id="ARBA00004123"/>
    </source>
</evidence>
<dbReference type="InterPro" id="IPR031327">
    <property type="entry name" value="MCM"/>
</dbReference>
<dbReference type="PROSITE" id="PS00847">
    <property type="entry name" value="MCM_1"/>
    <property type="match status" value="1"/>
</dbReference>
<evidence type="ECO:0000256" key="8">
    <source>
        <dbReference type="ARBA" id="ARBA00022840"/>
    </source>
</evidence>
<dbReference type="PRINTS" id="PR01660">
    <property type="entry name" value="MCMPROTEIN4"/>
</dbReference>
<dbReference type="SUPFAM" id="SSF50249">
    <property type="entry name" value="Nucleic acid-binding proteins"/>
    <property type="match status" value="1"/>
</dbReference>
<dbReference type="Pfam" id="PF17207">
    <property type="entry name" value="MCM_OB"/>
    <property type="match status" value="1"/>
</dbReference>
<dbReference type="FunFam" id="3.40.50.300:FF:000217">
    <property type="entry name" value="DNA helicase"/>
    <property type="match status" value="1"/>
</dbReference>
<dbReference type="GO" id="GO:0016787">
    <property type="term" value="F:hydrolase activity"/>
    <property type="evidence" value="ECO:0007669"/>
    <property type="project" value="UniProtKB-KW"/>
</dbReference>
<dbReference type="Gene3D" id="3.40.50.300">
    <property type="entry name" value="P-loop containing nucleotide triphosphate hydrolases"/>
    <property type="match status" value="1"/>
</dbReference>
<dbReference type="PANTHER" id="PTHR11630">
    <property type="entry name" value="DNA REPLICATION LICENSING FACTOR MCM FAMILY MEMBER"/>
    <property type="match status" value="1"/>
</dbReference>
<dbReference type="GO" id="GO:0006271">
    <property type="term" value="P:DNA strand elongation involved in DNA replication"/>
    <property type="evidence" value="ECO:0007669"/>
    <property type="project" value="TreeGrafter"/>
</dbReference>
<dbReference type="InterPro" id="IPR018525">
    <property type="entry name" value="MCM_CS"/>
</dbReference>